<evidence type="ECO:0000313" key="4">
    <source>
        <dbReference type="Proteomes" id="UP001345827"/>
    </source>
</evidence>
<dbReference type="EMBL" id="JAXLQG010000003">
    <property type="protein sequence ID" value="KAK5542263.1"/>
    <property type="molecule type" value="Genomic_DNA"/>
</dbReference>
<feature type="region of interest" description="Disordered" evidence="1">
    <location>
        <begin position="1"/>
        <end position="26"/>
    </location>
</feature>
<gene>
    <name evidence="3" type="ORF">LTR25_002148</name>
</gene>
<dbReference type="AlphaFoldDB" id="A0AAV9QGE4"/>
<organism evidence="3 4">
    <name type="scientific">Vermiconidia calcicola</name>
    <dbReference type="NCBI Taxonomy" id="1690605"/>
    <lineage>
        <taxon>Eukaryota</taxon>
        <taxon>Fungi</taxon>
        <taxon>Dikarya</taxon>
        <taxon>Ascomycota</taxon>
        <taxon>Pezizomycotina</taxon>
        <taxon>Dothideomycetes</taxon>
        <taxon>Dothideomycetidae</taxon>
        <taxon>Mycosphaerellales</taxon>
        <taxon>Extremaceae</taxon>
        <taxon>Vermiconidia</taxon>
    </lineage>
</organism>
<reference evidence="3 4" key="1">
    <citation type="submission" date="2023-06" db="EMBL/GenBank/DDBJ databases">
        <title>Black Yeasts Isolated from many extreme environments.</title>
        <authorList>
            <person name="Coleine C."/>
            <person name="Stajich J.E."/>
            <person name="Selbmann L."/>
        </authorList>
    </citation>
    <scope>NUCLEOTIDE SEQUENCE [LARGE SCALE GENOMIC DNA]</scope>
    <source>
        <strain evidence="3 4">CCFEE 5887</strain>
    </source>
</reference>
<name>A0AAV9QGE4_9PEZI</name>
<evidence type="ECO:0000256" key="1">
    <source>
        <dbReference type="SAM" id="MobiDB-lite"/>
    </source>
</evidence>
<evidence type="ECO:0000313" key="3">
    <source>
        <dbReference type="EMBL" id="KAK5542263.1"/>
    </source>
</evidence>
<feature type="region of interest" description="Disordered" evidence="1">
    <location>
        <begin position="318"/>
        <end position="346"/>
    </location>
</feature>
<feature type="domain" description="Domain of unknown function at the cortex 1" evidence="2">
    <location>
        <begin position="34"/>
        <end position="305"/>
    </location>
</feature>
<comment type="caution">
    <text evidence="3">The sequence shown here is derived from an EMBL/GenBank/DDBJ whole genome shotgun (WGS) entry which is preliminary data.</text>
</comment>
<feature type="compositionally biased region" description="Basic and acidic residues" evidence="1">
    <location>
        <begin position="318"/>
        <end position="335"/>
    </location>
</feature>
<protein>
    <recommendedName>
        <fullName evidence="2">Domain of unknown function at the cortex 1 domain-containing protein</fullName>
    </recommendedName>
</protein>
<dbReference type="Pfam" id="PF08588">
    <property type="entry name" value="Duc1"/>
    <property type="match status" value="1"/>
</dbReference>
<feature type="compositionally biased region" description="Low complexity" evidence="1">
    <location>
        <begin position="9"/>
        <end position="21"/>
    </location>
</feature>
<proteinExistence type="predicted"/>
<accession>A0AAV9QGE4</accession>
<dbReference type="InterPro" id="IPR013897">
    <property type="entry name" value="Duc1"/>
</dbReference>
<sequence length="346" mass="38715">MNRFKHDLSTMSSTPSSTSSPDEAQQTLDHTQYRLRVTAGPAHDPSTHKLVPVNASETLTFENEQMILSLAVRIRNFTGYPNDSPVTSPYFDHALHKSDQYSISFSFVPKVAIPGSDLVFGNDFDRPIADRLPPGFNQALKIVKWWIDPGLDGDVYGEKPYLFGPALSSWNILRIGDKVVEQDRLQDKSAWKVPDATSFHETVVEEGAQGSGEEVRKDAGIPADAAARKKYFLTPSNRDGFVFEAGRLYQTDFGNPYLDFNDFSLKLPGFSLNVIKYVDSRTHELRYTLKNKATDEIYACVVFTLLFGEELERVKREHGEANVDGHGANDSKDANQDVPNDDDDVD</sequence>
<evidence type="ECO:0000259" key="2">
    <source>
        <dbReference type="Pfam" id="PF08588"/>
    </source>
</evidence>
<dbReference type="PANTHER" id="PTHR34826">
    <property type="entry name" value="UPF0590 PROTEIN C409.17C"/>
    <property type="match status" value="1"/>
</dbReference>
<dbReference type="Proteomes" id="UP001345827">
    <property type="component" value="Unassembled WGS sequence"/>
</dbReference>
<dbReference type="PANTHER" id="PTHR34826:SF2">
    <property type="entry name" value="UPF0590 PROTEIN C409.17C"/>
    <property type="match status" value="1"/>
</dbReference>
<keyword evidence="4" id="KW-1185">Reference proteome</keyword>